<protein>
    <submittedName>
        <fullName evidence="5">LysR family transcriptional regulator</fullName>
    </submittedName>
</protein>
<evidence type="ECO:0000256" key="3">
    <source>
        <dbReference type="ARBA" id="ARBA00023125"/>
    </source>
</evidence>
<evidence type="ECO:0000313" key="5">
    <source>
        <dbReference type="EMBL" id="AQP54684.1"/>
    </source>
</evidence>
<dbReference type="GO" id="GO:0003700">
    <property type="term" value="F:DNA-binding transcription factor activity"/>
    <property type="evidence" value="ECO:0007669"/>
    <property type="project" value="InterPro"/>
</dbReference>
<dbReference type="InterPro" id="IPR005119">
    <property type="entry name" value="LysR_subst-bd"/>
</dbReference>
<dbReference type="Gene3D" id="3.40.190.290">
    <property type="match status" value="1"/>
</dbReference>
<dbReference type="Pfam" id="PF00126">
    <property type="entry name" value="HTH_1"/>
    <property type="match status" value="1"/>
</dbReference>
<reference evidence="5 6" key="1">
    <citation type="journal article" date="2010" name="Int. J. Syst. Evol. Microbiol.">
        <title>Vagococcus penaei sp. nov., isolated from spoilage microbiota of cooked shrimp (Penaeus vannamei).</title>
        <authorList>
            <person name="Jaffres E."/>
            <person name="Prevost H."/>
            <person name="Rossero A."/>
            <person name="Joffraud J.J."/>
            <person name="Dousset X."/>
        </authorList>
    </citation>
    <scope>NUCLEOTIDE SEQUENCE [LARGE SCALE GENOMIC DNA]</scope>
    <source>
        <strain evidence="5 6">CD276</strain>
    </source>
</reference>
<dbReference type="AlphaFoldDB" id="A0A1Q2D8H7"/>
<name>A0A1Q2D8H7_9ENTE</name>
<dbReference type="InterPro" id="IPR036390">
    <property type="entry name" value="WH_DNA-bd_sf"/>
</dbReference>
<evidence type="ECO:0000256" key="1">
    <source>
        <dbReference type="ARBA" id="ARBA00009437"/>
    </source>
</evidence>
<gene>
    <name evidence="5" type="ORF">BW732_11005</name>
</gene>
<dbReference type="Proteomes" id="UP000188246">
    <property type="component" value="Chromosome"/>
</dbReference>
<keyword evidence="3" id="KW-0238">DNA-binding</keyword>
<keyword evidence="6" id="KW-1185">Reference proteome</keyword>
<dbReference type="FunFam" id="1.10.10.10:FF:000001">
    <property type="entry name" value="LysR family transcriptional regulator"/>
    <property type="match status" value="1"/>
</dbReference>
<evidence type="ECO:0000256" key="4">
    <source>
        <dbReference type="ARBA" id="ARBA00023163"/>
    </source>
</evidence>
<dbReference type="InterPro" id="IPR000847">
    <property type="entry name" value="LysR_HTH_N"/>
</dbReference>
<dbReference type="InterPro" id="IPR036388">
    <property type="entry name" value="WH-like_DNA-bd_sf"/>
</dbReference>
<dbReference type="CDD" id="cd05466">
    <property type="entry name" value="PBP2_LTTR_substrate"/>
    <property type="match status" value="1"/>
</dbReference>
<dbReference type="Pfam" id="PF03466">
    <property type="entry name" value="LysR_substrate"/>
    <property type="match status" value="1"/>
</dbReference>
<dbReference type="SUPFAM" id="SSF53850">
    <property type="entry name" value="Periplasmic binding protein-like II"/>
    <property type="match status" value="1"/>
</dbReference>
<keyword evidence="2" id="KW-0805">Transcription regulation</keyword>
<dbReference type="GO" id="GO:0003677">
    <property type="term" value="F:DNA binding"/>
    <property type="evidence" value="ECO:0007669"/>
    <property type="project" value="UniProtKB-KW"/>
</dbReference>
<evidence type="ECO:0000256" key="2">
    <source>
        <dbReference type="ARBA" id="ARBA00023015"/>
    </source>
</evidence>
<dbReference type="SUPFAM" id="SSF46785">
    <property type="entry name" value="Winged helix' DNA-binding domain"/>
    <property type="match status" value="1"/>
</dbReference>
<evidence type="ECO:0000313" key="6">
    <source>
        <dbReference type="Proteomes" id="UP000188246"/>
    </source>
</evidence>
<dbReference type="PANTHER" id="PTHR30419">
    <property type="entry name" value="HTH-TYPE TRANSCRIPTIONAL REGULATOR YBHD"/>
    <property type="match status" value="1"/>
</dbReference>
<dbReference type="STRING" id="633807.BW732_11005"/>
<keyword evidence="4" id="KW-0804">Transcription</keyword>
<dbReference type="KEGG" id="vpi:BW732_11005"/>
<dbReference type="OrthoDB" id="9803735at2"/>
<dbReference type="PANTHER" id="PTHR30419:SF25">
    <property type="entry name" value="HTH-TYPE TRANSCRIPTIONAL REGULATOR YTLI"/>
    <property type="match status" value="1"/>
</dbReference>
<dbReference type="PROSITE" id="PS50931">
    <property type="entry name" value="HTH_LYSR"/>
    <property type="match status" value="1"/>
</dbReference>
<comment type="similarity">
    <text evidence="1">Belongs to the LysR transcriptional regulatory family.</text>
</comment>
<sequence>MNIQQLKYFIEISNTRNVSLAAKNLFVTQPTLSLSLKKLETELGTALFKHTDQPFQLTDAGRHLYENGLEIVQQFEQVIVDIQTMSECKKKAKIRLGLTTLFSVQFMPEISAFLSANPHVELAIRQDGSPRLQEMLVNKELDIGLISFPNNHPESLAMEALETTTQGYHVYVVLPNHHPLATAKELTFKDLKGERFSSLSEKFMIGRLLRSRTREFGYEPDIVLENDDLQVLIHSVHDNHSICLLPIEYQAVGKSEHVTWVPLKDKFAYFPIGIAFRKGFSLSKEISDFIDAIKKN</sequence>
<dbReference type="EMBL" id="CP019609">
    <property type="protein sequence ID" value="AQP54684.1"/>
    <property type="molecule type" value="Genomic_DNA"/>
</dbReference>
<dbReference type="InterPro" id="IPR050950">
    <property type="entry name" value="HTH-type_LysR_regulators"/>
</dbReference>
<dbReference type="Gene3D" id="1.10.10.10">
    <property type="entry name" value="Winged helix-like DNA-binding domain superfamily/Winged helix DNA-binding domain"/>
    <property type="match status" value="1"/>
</dbReference>
<dbReference type="RefSeq" id="WP_077276768.1">
    <property type="nucleotide sequence ID" value="NZ_CP019609.1"/>
</dbReference>
<dbReference type="GO" id="GO:0005829">
    <property type="term" value="C:cytosol"/>
    <property type="evidence" value="ECO:0007669"/>
    <property type="project" value="TreeGrafter"/>
</dbReference>
<proteinExistence type="inferred from homology"/>
<organism evidence="5 6">
    <name type="scientific">Vagococcus penaei</name>
    <dbReference type="NCBI Taxonomy" id="633807"/>
    <lineage>
        <taxon>Bacteria</taxon>
        <taxon>Bacillati</taxon>
        <taxon>Bacillota</taxon>
        <taxon>Bacilli</taxon>
        <taxon>Lactobacillales</taxon>
        <taxon>Enterococcaceae</taxon>
        <taxon>Vagococcus</taxon>
    </lineage>
</organism>
<accession>A0A1Q2D8H7</accession>
<dbReference type="PRINTS" id="PR00039">
    <property type="entry name" value="HTHLYSR"/>
</dbReference>